<dbReference type="EMBL" id="X00854">
    <property type="protein sequence ID" value="CAA25407.1"/>
    <property type="molecule type" value="Genomic_DNA"/>
</dbReference>
<protein>
    <submittedName>
        <fullName evidence="1">Drosophila melanogaster ftz protein</fullName>
    </submittedName>
</protein>
<organism evidence="1">
    <name type="scientific">Drosophila melanogaster</name>
    <name type="common">Fruit fly</name>
    <dbReference type="NCBI Taxonomy" id="7227"/>
    <lineage>
        <taxon>Eukaryota</taxon>
        <taxon>Metazoa</taxon>
        <taxon>Ecdysozoa</taxon>
        <taxon>Arthropoda</taxon>
        <taxon>Hexapoda</taxon>
        <taxon>Insecta</taxon>
        <taxon>Pterygota</taxon>
        <taxon>Neoptera</taxon>
        <taxon>Endopterygota</taxon>
        <taxon>Diptera</taxon>
        <taxon>Brachycera</taxon>
        <taxon>Muscomorpha</taxon>
        <taxon>Ephydroidea</taxon>
        <taxon>Drosophilidae</taxon>
        <taxon>Drosophila</taxon>
        <taxon>Sophophora</taxon>
    </lineage>
</organism>
<proteinExistence type="predicted"/>
<reference evidence="1" key="1">
    <citation type="journal article" date="1984" name="Nature">
        <title>Sequence of a Drosophila segmentation gene: protein structure homology with DNA-binding proteins.</title>
        <authorList>
            <person name="Laughon A.S."/>
            <person name="Scott M.P."/>
        </authorList>
    </citation>
    <scope>NUCLEOTIDE SEQUENCE</scope>
</reference>
<reference evidence="1" key="2">
    <citation type="journal article" date="1984" name="Proc. Natl. Acad. Sci. U.S.A.">
        <title>Structural relationships among genes that control development: sequence homology between the Antennapedia, Ultrabithorax, and fushi tarazu loci of Drosophila.</title>
        <authorList>
            <person name="Scott M.P."/>
            <person name="Weiner A."/>
        </authorList>
    </citation>
    <scope>NUCLEOTIDE SEQUENCE</scope>
</reference>
<evidence type="ECO:0000313" key="1">
    <source>
        <dbReference type="EMBL" id="CAA25407.1"/>
    </source>
</evidence>
<dbReference type="AlphaFoldDB" id="V9H100"/>
<accession>V9H100</accession>
<sequence length="22" mass="2463">MQDLPQDQLIRKLTSVACTSQS</sequence>
<name>V9H100_DROME</name>